<accession>A0A3D5J320</accession>
<comment type="caution">
    <text evidence="3">The sequence shown here is derived from an EMBL/GenBank/DDBJ whole genome shotgun (WGS) entry which is preliminary data.</text>
</comment>
<feature type="region of interest" description="Disordered" evidence="1">
    <location>
        <begin position="56"/>
        <end position="77"/>
    </location>
</feature>
<evidence type="ECO:0000313" key="3">
    <source>
        <dbReference type="EMBL" id="HCV81656.1"/>
    </source>
</evidence>
<keyword evidence="2" id="KW-0732">Signal</keyword>
<reference evidence="3 4" key="1">
    <citation type="journal article" date="2018" name="Nat. Biotechnol.">
        <title>A standardized bacterial taxonomy based on genome phylogeny substantially revises the tree of life.</title>
        <authorList>
            <person name="Parks D.H."/>
            <person name="Chuvochina M."/>
            <person name="Waite D.W."/>
            <person name="Rinke C."/>
            <person name="Skarshewski A."/>
            <person name="Chaumeil P.A."/>
            <person name="Hugenholtz P."/>
        </authorList>
    </citation>
    <scope>NUCLEOTIDE SEQUENCE [LARGE SCALE GENOMIC DNA]</scope>
    <source>
        <strain evidence="3">UBA9359</strain>
    </source>
</reference>
<gene>
    <name evidence="3" type="ORF">DGQ38_11480</name>
</gene>
<proteinExistence type="predicted"/>
<dbReference type="Proteomes" id="UP000264330">
    <property type="component" value="Unassembled WGS sequence"/>
</dbReference>
<dbReference type="EMBL" id="DPMF01000265">
    <property type="protein sequence ID" value="HCV81656.1"/>
    <property type="molecule type" value="Genomic_DNA"/>
</dbReference>
<feature type="non-terminal residue" evidence="3">
    <location>
        <position position="101"/>
    </location>
</feature>
<protein>
    <submittedName>
        <fullName evidence="3">L-sorbosone dehydrogenase</fullName>
    </submittedName>
</protein>
<evidence type="ECO:0000256" key="2">
    <source>
        <dbReference type="SAM" id="SignalP"/>
    </source>
</evidence>
<dbReference type="AlphaFoldDB" id="A0A3D5J320"/>
<evidence type="ECO:0000256" key="1">
    <source>
        <dbReference type="SAM" id="MobiDB-lite"/>
    </source>
</evidence>
<feature type="chain" id="PRO_5017770972" evidence="2">
    <location>
        <begin position="24"/>
        <end position="101"/>
    </location>
</feature>
<evidence type="ECO:0000313" key="4">
    <source>
        <dbReference type="Proteomes" id="UP000264330"/>
    </source>
</evidence>
<name>A0A3D5J320_9FLAO</name>
<sequence>MRKKLFVSAGLSALVSFCGVAQMQEELSKKAKKELAKQPPVTVQTAIGTLELPSPFSTKSVEKNSEIVPWPSGQMPIAPKGFKVSKFAEDLDHPRRSYVAP</sequence>
<feature type="signal peptide" evidence="2">
    <location>
        <begin position="1"/>
        <end position="23"/>
    </location>
</feature>
<organism evidence="3 4">
    <name type="scientific">Zunongwangia profunda</name>
    <dbReference type="NCBI Taxonomy" id="398743"/>
    <lineage>
        <taxon>Bacteria</taxon>
        <taxon>Pseudomonadati</taxon>
        <taxon>Bacteroidota</taxon>
        <taxon>Flavobacteriia</taxon>
        <taxon>Flavobacteriales</taxon>
        <taxon>Flavobacteriaceae</taxon>
        <taxon>Zunongwangia</taxon>
    </lineage>
</organism>